<feature type="compositionally biased region" description="Acidic residues" evidence="1">
    <location>
        <begin position="48"/>
        <end position="58"/>
    </location>
</feature>
<feature type="compositionally biased region" description="Basic and acidic residues" evidence="1">
    <location>
        <begin position="104"/>
        <end position="113"/>
    </location>
</feature>
<proteinExistence type="predicted"/>
<dbReference type="OrthoDB" id="2343366at2759"/>
<accession>A0A4Z0A3E6</accession>
<organism evidence="2 3">
    <name type="scientific">Hericium alpestre</name>
    <dbReference type="NCBI Taxonomy" id="135208"/>
    <lineage>
        <taxon>Eukaryota</taxon>
        <taxon>Fungi</taxon>
        <taxon>Dikarya</taxon>
        <taxon>Basidiomycota</taxon>
        <taxon>Agaricomycotina</taxon>
        <taxon>Agaricomycetes</taxon>
        <taxon>Russulales</taxon>
        <taxon>Hericiaceae</taxon>
        <taxon>Hericium</taxon>
    </lineage>
</organism>
<feature type="compositionally biased region" description="Acidic residues" evidence="1">
    <location>
        <begin position="122"/>
        <end position="135"/>
    </location>
</feature>
<comment type="caution">
    <text evidence="2">The sequence shown here is derived from an EMBL/GenBank/DDBJ whole genome shotgun (WGS) entry which is preliminary data.</text>
</comment>
<protein>
    <submittedName>
        <fullName evidence="2">Uncharacterized protein</fullName>
    </submittedName>
</protein>
<dbReference type="Proteomes" id="UP000298061">
    <property type="component" value="Unassembled WGS sequence"/>
</dbReference>
<feature type="compositionally biased region" description="Basic and acidic residues" evidence="1">
    <location>
        <begin position="33"/>
        <end position="47"/>
    </location>
</feature>
<sequence>MTATDPPQNGDGSPTIDFIEASTLYEQAPNKGGGERDPEDPTEKEREDSLDDGNGEPGEESKNRECEEELEGKSQEEVLDDKGRGDPNREGTEHEEVLDIESSEPGKEPKEAELLPVTIEINSDDSDDSDSDDDAQFMSLPPSPGPMNATGDVDAVANTPAVVPEYLIERLRSLNLGDDAESAPARQRDGSRTPTQKTITDNLDLIHSVKGMYRILDLIQEEGSGGLVDKVIISQESLREFIESLRPGSYSSLTKVDFKGLDKVTIKPVGMYGNREEIVRFLLSIQAIDELIAEKLRRPEDGSSGVLGPALRSGLYAVKPREPAAPEKQVYVIYWPEVTTWDDDAVSSVQRNRVTFLRYLTKVADQVVALVSSDCAKSIVWDEGGDLQDVIDTSNADTDRLFTFEVEKTQEQEENMKIRPGFKVSSDLIKTHVPPPGSVVDATPFKPRLLFGEAYQGFLTQHLSSPEEDIVSFSRFEMSRTHLSDLL</sequence>
<dbReference type="AlphaFoldDB" id="A0A4Z0A3E6"/>
<evidence type="ECO:0000313" key="3">
    <source>
        <dbReference type="Proteomes" id="UP000298061"/>
    </source>
</evidence>
<feature type="compositionally biased region" description="Polar residues" evidence="1">
    <location>
        <begin position="1"/>
        <end position="12"/>
    </location>
</feature>
<dbReference type="STRING" id="135208.A0A4Z0A3E6"/>
<keyword evidence="3" id="KW-1185">Reference proteome</keyword>
<feature type="region of interest" description="Disordered" evidence="1">
    <location>
        <begin position="1"/>
        <end position="152"/>
    </location>
</feature>
<feature type="region of interest" description="Disordered" evidence="1">
    <location>
        <begin position="178"/>
        <end position="197"/>
    </location>
</feature>
<dbReference type="EMBL" id="SFCI01000372">
    <property type="protein sequence ID" value="TFY80218.1"/>
    <property type="molecule type" value="Genomic_DNA"/>
</dbReference>
<evidence type="ECO:0000256" key="1">
    <source>
        <dbReference type="SAM" id="MobiDB-lite"/>
    </source>
</evidence>
<name>A0A4Z0A3E6_9AGAM</name>
<reference evidence="2 3" key="1">
    <citation type="submission" date="2019-02" db="EMBL/GenBank/DDBJ databases">
        <title>Genome sequencing of the rare red list fungi Hericium alpestre (H. flagellum).</title>
        <authorList>
            <person name="Buettner E."/>
            <person name="Kellner H."/>
        </authorList>
    </citation>
    <scope>NUCLEOTIDE SEQUENCE [LARGE SCALE GENOMIC DNA]</scope>
    <source>
        <strain evidence="2 3">DSM 108284</strain>
    </source>
</reference>
<gene>
    <name evidence="2" type="ORF">EWM64_g3794</name>
</gene>
<evidence type="ECO:0000313" key="2">
    <source>
        <dbReference type="EMBL" id="TFY80218.1"/>
    </source>
</evidence>
<feature type="compositionally biased region" description="Basic and acidic residues" evidence="1">
    <location>
        <begin position="59"/>
        <end position="97"/>
    </location>
</feature>